<dbReference type="PANTHER" id="PTHR37984:SF5">
    <property type="entry name" value="PROTEIN NYNRIN-LIKE"/>
    <property type="match status" value="1"/>
</dbReference>
<dbReference type="InterPro" id="IPR001584">
    <property type="entry name" value="Integrase_cat-core"/>
</dbReference>
<dbReference type="EMBL" id="MJFZ01000007">
    <property type="protein sequence ID" value="RAW43127.1"/>
    <property type="molecule type" value="Genomic_DNA"/>
</dbReference>
<dbReference type="GO" id="GO:0015074">
    <property type="term" value="P:DNA integration"/>
    <property type="evidence" value="ECO:0007669"/>
    <property type="project" value="InterPro"/>
</dbReference>
<sequence>MSTADYPETDGQTERVNRVMEDILRSVCSETSRRWGEMLLLVEFAFNNAVHASTGFTPFNVKCERVGEPSRPADAATSWLWA</sequence>
<dbReference type="InterPro" id="IPR036397">
    <property type="entry name" value="RNaseH_sf"/>
</dbReference>
<dbReference type="STRING" id="29920.A0A329T1I5"/>
<dbReference type="SUPFAM" id="SSF53098">
    <property type="entry name" value="Ribonuclease H-like"/>
    <property type="match status" value="1"/>
</dbReference>
<gene>
    <name evidence="3" type="ORF">PC110_g670</name>
    <name evidence="2" type="ORF">PC117_g761</name>
</gene>
<dbReference type="Proteomes" id="UP000736787">
    <property type="component" value="Unassembled WGS sequence"/>
</dbReference>
<name>A0A329T1I5_9STRA</name>
<dbReference type="Proteomes" id="UP000251314">
    <property type="component" value="Unassembled WGS sequence"/>
</dbReference>
<reference evidence="2" key="2">
    <citation type="submission" date="2018-10" db="EMBL/GenBank/DDBJ databases">
        <title>Effector identification in a new, highly contiguous assembly of the strawberry crown rot pathogen Phytophthora cactorum.</title>
        <authorList>
            <person name="Armitage A.D."/>
            <person name="Nellist C.F."/>
            <person name="Bates H."/>
            <person name="Vickerstaff R.J."/>
            <person name="Harrison R.J."/>
        </authorList>
    </citation>
    <scope>NUCLEOTIDE SEQUENCE</scope>
    <source>
        <strain evidence="2">4040</strain>
    </source>
</reference>
<dbReference type="InterPro" id="IPR050951">
    <property type="entry name" value="Retrovirus_Pol_polyprotein"/>
</dbReference>
<evidence type="ECO:0000313" key="2">
    <source>
        <dbReference type="EMBL" id="KAG2955021.1"/>
    </source>
</evidence>
<evidence type="ECO:0000313" key="3">
    <source>
        <dbReference type="EMBL" id="RAW43127.1"/>
    </source>
</evidence>
<accession>A0A329T1I5</accession>
<dbReference type="InterPro" id="IPR012337">
    <property type="entry name" value="RNaseH-like_sf"/>
</dbReference>
<dbReference type="GO" id="GO:0003676">
    <property type="term" value="F:nucleic acid binding"/>
    <property type="evidence" value="ECO:0007669"/>
    <property type="project" value="InterPro"/>
</dbReference>
<dbReference type="OrthoDB" id="113629at2759"/>
<feature type="domain" description="Integrase catalytic" evidence="1">
    <location>
        <begin position="1"/>
        <end position="66"/>
    </location>
</feature>
<dbReference type="PANTHER" id="PTHR37984">
    <property type="entry name" value="PROTEIN CBG26694"/>
    <property type="match status" value="1"/>
</dbReference>
<dbReference type="AlphaFoldDB" id="A0A329T1I5"/>
<evidence type="ECO:0000313" key="4">
    <source>
        <dbReference type="Proteomes" id="UP000251314"/>
    </source>
</evidence>
<evidence type="ECO:0000259" key="1">
    <source>
        <dbReference type="PROSITE" id="PS50994"/>
    </source>
</evidence>
<dbReference type="PROSITE" id="PS50994">
    <property type="entry name" value="INTEGRASE"/>
    <property type="match status" value="1"/>
</dbReference>
<comment type="caution">
    <text evidence="3">The sequence shown here is derived from an EMBL/GenBank/DDBJ whole genome shotgun (WGS) entry which is preliminary data.</text>
</comment>
<protein>
    <recommendedName>
        <fullName evidence="1">Integrase catalytic domain-containing protein</fullName>
    </recommendedName>
</protein>
<dbReference type="Gene3D" id="3.30.420.10">
    <property type="entry name" value="Ribonuclease H-like superfamily/Ribonuclease H"/>
    <property type="match status" value="1"/>
</dbReference>
<dbReference type="VEuPathDB" id="FungiDB:PC110_g670"/>
<organism evidence="3 4">
    <name type="scientific">Phytophthora cactorum</name>
    <dbReference type="NCBI Taxonomy" id="29920"/>
    <lineage>
        <taxon>Eukaryota</taxon>
        <taxon>Sar</taxon>
        <taxon>Stramenopiles</taxon>
        <taxon>Oomycota</taxon>
        <taxon>Peronosporomycetes</taxon>
        <taxon>Peronosporales</taxon>
        <taxon>Peronosporaceae</taxon>
        <taxon>Phytophthora</taxon>
    </lineage>
</organism>
<reference evidence="3 4" key="1">
    <citation type="submission" date="2018-01" db="EMBL/GenBank/DDBJ databases">
        <title>Draft genome of the strawberry crown rot pathogen Phytophthora cactorum.</title>
        <authorList>
            <person name="Armitage A.D."/>
            <person name="Lysoe E."/>
            <person name="Nellist C.F."/>
            <person name="Harrison R.J."/>
            <person name="Brurberg M.B."/>
        </authorList>
    </citation>
    <scope>NUCLEOTIDE SEQUENCE [LARGE SCALE GENOMIC DNA]</scope>
    <source>
        <strain evidence="3 4">10300</strain>
    </source>
</reference>
<keyword evidence="4" id="KW-1185">Reference proteome</keyword>
<dbReference type="EMBL" id="RCMK01000008">
    <property type="protein sequence ID" value="KAG2955021.1"/>
    <property type="molecule type" value="Genomic_DNA"/>
</dbReference>
<proteinExistence type="predicted"/>